<organism evidence="2 3">
    <name type="scientific">Litchfieldella qijiaojingensis</name>
    <dbReference type="NCBI Taxonomy" id="980347"/>
    <lineage>
        <taxon>Bacteria</taxon>
        <taxon>Pseudomonadati</taxon>
        <taxon>Pseudomonadota</taxon>
        <taxon>Gammaproteobacteria</taxon>
        <taxon>Oceanospirillales</taxon>
        <taxon>Halomonadaceae</taxon>
        <taxon>Litchfieldella</taxon>
    </lineage>
</organism>
<sequence>MPVRHRIPLWLKLAFTAWILGWAPTYVVLLGHQNFFWLCNLANFLILVGLWTESRRLLSMQLLSVLLVGLLWAVDVGTAWLTGVHPIGGTEYMFDPEHPPVTRALSLYHLILPLVAGFAVWRLGFDRRAILWQTALTWIAIPLTYLFTDPERNINWVHGPFGQPQDSLDPLLYLIGLMLLWPVAIYLPVHLLVFGLQRWRQMS</sequence>
<evidence type="ECO:0000313" key="3">
    <source>
        <dbReference type="Proteomes" id="UP000653056"/>
    </source>
</evidence>
<keyword evidence="3" id="KW-1185">Reference proteome</keyword>
<accession>A0ABQ2YTT3</accession>
<feature type="transmembrane region" description="Helical" evidence="1">
    <location>
        <begin position="171"/>
        <end position="196"/>
    </location>
</feature>
<keyword evidence="1" id="KW-0472">Membrane</keyword>
<comment type="caution">
    <text evidence="2">The sequence shown here is derived from an EMBL/GenBank/DDBJ whole genome shotgun (WGS) entry which is preliminary data.</text>
</comment>
<feature type="transmembrane region" description="Helical" evidence="1">
    <location>
        <begin position="63"/>
        <end position="85"/>
    </location>
</feature>
<name>A0ABQ2YTT3_9GAMM</name>
<evidence type="ECO:0000256" key="1">
    <source>
        <dbReference type="SAM" id="Phobius"/>
    </source>
</evidence>
<dbReference type="EMBL" id="BMXS01000009">
    <property type="protein sequence ID" value="GGX92968.1"/>
    <property type="molecule type" value="Genomic_DNA"/>
</dbReference>
<evidence type="ECO:0008006" key="4">
    <source>
        <dbReference type="Google" id="ProtNLM"/>
    </source>
</evidence>
<keyword evidence="1" id="KW-0812">Transmembrane</keyword>
<feature type="transmembrane region" description="Helical" evidence="1">
    <location>
        <begin position="130"/>
        <end position="148"/>
    </location>
</feature>
<feature type="transmembrane region" description="Helical" evidence="1">
    <location>
        <begin position="9"/>
        <end position="29"/>
    </location>
</feature>
<dbReference type="Proteomes" id="UP000653056">
    <property type="component" value="Unassembled WGS sequence"/>
</dbReference>
<evidence type="ECO:0000313" key="2">
    <source>
        <dbReference type="EMBL" id="GGX92968.1"/>
    </source>
</evidence>
<protein>
    <recommendedName>
        <fullName evidence="4">Membrane-associated protein</fullName>
    </recommendedName>
</protein>
<keyword evidence="1" id="KW-1133">Transmembrane helix</keyword>
<dbReference type="RefSeq" id="WP_189468835.1">
    <property type="nucleotide sequence ID" value="NZ_BMXS01000009.1"/>
</dbReference>
<reference evidence="3" key="1">
    <citation type="journal article" date="2019" name="Int. J. Syst. Evol. Microbiol.">
        <title>The Global Catalogue of Microorganisms (GCM) 10K type strain sequencing project: providing services to taxonomists for standard genome sequencing and annotation.</title>
        <authorList>
            <consortium name="The Broad Institute Genomics Platform"/>
            <consortium name="The Broad Institute Genome Sequencing Center for Infectious Disease"/>
            <person name="Wu L."/>
            <person name="Ma J."/>
        </authorList>
    </citation>
    <scope>NUCLEOTIDE SEQUENCE [LARGE SCALE GENOMIC DNA]</scope>
    <source>
        <strain evidence="3">KCTC 22228</strain>
    </source>
</reference>
<proteinExistence type="predicted"/>
<feature type="transmembrane region" description="Helical" evidence="1">
    <location>
        <begin position="105"/>
        <end position="123"/>
    </location>
</feature>
<feature type="transmembrane region" description="Helical" evidence="1">
    <location>
        <begin position="35"/>
        <end position="51"/>
    </location>
</feature>
<gene>
    <name evidence="2" type="ORF">GCM10007160_20630</name>
</gene>